<dbReference type="SUPFAM" id="SSF54616">
    <property type="entry name" value="DNA-binding domain of Mlu1-box binding protein MBP1"/>
    <property type="match status" value="1"/>
</dbReference>
<dbReference type="Gene3D" id="3.10.260.10">
    <property type="entry name" value="Transcription regulator HTH, APSES-type DNA-binding domain"/>
    <property type="match status" value="1"/>
</dbReference>
<evidence type="ECO:0000313" key="12">
    <source>
        <dbReference type="Proteomes" id="UP000054771"/>
    </source>
</evidence>
<evidence type="ECO:0000256" key="2">
    <source>
        <dbReference type="ARBA" id="ARBA00019309"/>
    </source>
</evidence>
<evidence type="ECO:0000256" key="7">
    <source>
        <dbReference type="ARBA" id="ARBA00023321"/>
    </source>
</evidence>
<organism evidence="11 12">
    <name type="scientific">Aspergillus calidoustus</name>
    <dbReference type="NCBI Taxonomy" id="454130"/>
    <lineage>
        <taxon>Eukaryota</taxon>
        <taxon>Fungi</taxon>
        <taxon>Dikarya</taxon>
        <taxon>Ascomycota</taxon>
        <taxon>Pezizomycotina</taxon>
        <taxon>Eurotiomycetes</taxon>
        <taxon>Eurotiomycetidae</taxon>
        <taxon>Eurotiales</taxon>
        <taxon>Aspergillaceae</taxon>
        <taxon>Aspergillus</taxon>
        <taxon>Aspergillus subgen. Nidulantes</taxon>
    </lineage>
</organism>
<dbReference type="GO" id="GO:0005634">
    <property type="term" value="C:nucleus"/>
    <property type="evidence" value="ECO:0007669"/>
    <property type="project" value="TreeGrafter"/>
</dbReference>
<dbReference type="STRING" id="454130.A0A0U5FU27"/>
<dbReference type="GO" id="GO:0003700">
    <property type="term" value="F:DNA-binding transcription factor activity"/>
    <property type="evidence" value="ECO:0007669"/>
    <property type="project" value="TreeGrafter"/>
</dbReference>
<evidence type="ECO:0000313" key="11">
    <source>
        <dbReference type="EMBL" id="CEL01512.1"/>
    </source>
</evidence>
<evidence type="ECO:0000256" key="9">
    <source>
        <dbReference type="SAM" id="MobiDB-lite"/>
    </source>
</evidence>
<accession>A0A0U5FU27</accession>
<dbReference type="PANTHER" id="PTHR47792:SF1">
    <property type="entry name" value="PROTEIN SOK2-RELATED"/>
    <property type="match status" value="1"/>
</dbReference>
<comment type="similarity">
    <text evidence="1">Belongs to the EFG1/PHD1/stuA family.</text>
</comment>
<evidence type="ECO:0000256" key="4">
    <source>
        <dbReference type="ARBA" id="ARBA00023015"/>
    </source>
</evidence>
<dbReference type="Pfam" id="PF04383">
    <property type="entry name" value="KilA-N"/>
    <property type="match status" value="1"/>
</dbReference>
<feature type="region of interest" description="Disordered" evidence="9">
    <location>
        <begin position="61"/>
        <end position="81"/>
    </location>
</feature>
<keyword evidence="4" id="KW-0805">Transcription regulation</keyword>
<keyword evidence="6" id="KW-0804">Transcription</keyword>
<evidence type="ECO:0000256" key="5">
    <source>
        <dbReference type="ARBA" id="ARBA00023125"/>
    </source>
</evidence>
<keyword evidence="12" id="KW-1185">Reference proteome</keyword>
<dbReference type="GO" id="GO:0048315">
    <property type="term" value="P:conidium formation"/>
    <property type="evidence" value="ECO:0007669"/>
    <property type="project" value="UniProtKB-KW"/>
</dbReference>
<dbReference type="EMBL" id="CDMC01000001">
    <property type="protein sequence ID" value="CEL01512.1"/>
    <property type="molecule type" value="Genomic_DNA"/>
</dbReference>
<evidence type="ECO:0000256" key="1">
    <source>
        <dbReference type="ARBA" id="ARBA00007247"/>
    </source>
</evidence>
<keyword evidence="5" id="KW-0238">DNA-binding</keyword>
<evidence type="ECO:0000256" key="3">
    <source>
        <dbReference type="ARBA" id="ARBA00022969"/>
    </source>
</evidence>
<dbReference type="AlphaFoldDB" id="A0A0U5FU27"/>
<dbReference type="PROSITE" id="PS51299">
    <property type="entry name" value="HTH_APSES"/>
    <property type="match status" value="1"/>
</dbReference>
<evidence type="ECO:0000256" key="6">
    <source>
        <dbReference type="ARBA" id="ARBA00023163"/>
    </source>
</evidence>
<proteinExistence type="inferred from homology"/>
<keyword evidence="7" id="KW-0183">Conidiation</keyword>
<feature type="compositionally biased region" description="Low complexity" evidence="9">
    <location>
        <begin position="66"/>
        <end position="78"/>
    </location>
</feature>
<evidence type="ECO:0000259" key="10">
    <source>
        <dbReference type="PROSITE" id="PS51299"/>
    </source>
</evidence>
<dbReference type="InterPro" id="IPR003163">
    <property type="entry name" value="Tscrpt_reg_HTH_APSES-type"/>
</dbReference>
<sequence length="201" mass="21524">MTSMNQPQPYMDVHSHLSSGQPYASHPATAGAMHYQYPQQPPVLQPTSTYGPASSYSPYPYPNGVTSSQSAPQAPATSMGSQVPAQLLPLPVTSHAVTAPGYGNTTGTPMQGYVFDPTGQMTPPGAKPRVTATLWEDEGSLCYQVEAKGVCVARREDNHMINGTKLLNVAGMTRGRRDGILKSEKSRNVVKIGPMHLKGVW</sequence>
<dbReference type="InterPro" id="IPR018004">
    <property type="entry name" value="KilA/APSES_HTH"/>
</dbReference>
<reference evidence="12" key="1">
    <citation type="journal article" date="2016" name="Genome Announc.">
        <title>Draft genome sequences of fungus Aspergillus calidoustus.</title>
        <authorList>
            <person name="Horn F."/>
            <person name="Linde J."/>
            <person name="Mattern D.J."/>
            <person name="Walther G."/>
            <person name="Guthke R."/>
            <person name="Scherlach K."/>
            <person name="Martin K."/>
            <person name="Brakhage A.A."/>
            <person name="Petzke L."/>
            <person name="Valiante V."/>
        </authorList>
    </citation>
    <scope>NUCLEOTIDE SEQUENCE [LARGE SCALE GENOMIC DNA]</scope>
    <source>
        <strain evidence="12">SF006504</strain>
    </source>
</reference>
<gene>
    <name evidence="11" type="ORF">ASPCAL01094</name>
</gene>
<dbReference type="InterPro" id="IPR029790">
    <property type="entry name" value="EFG1/Phd1/StuA"/>
</dbReference>
<dbReference type="InterPro" id="IPR036887">
    <property type="entry name" value="HTH_APSES_sf"/>
</dbReference>
<feature type="region of interest" description="Disordered" evidence="9">
    <location>
        <begin position="1"/>
        <end position="27"/>
    </location>
</feature>
<dbReference type="Proteomes" id="UP000054771">
    <property type="component" value="Unassembled WGS sequence"/>
</dbReference>
<dbReference type="PANTHER" id="PTHR47792">
    <property type="entry name" value="PROTEIN SOK2-RELATED"/>
    <property type="match status" value="1"/>
</dbReference>
<dbReference type="GO" id="GO:0030435">
    <property type="term" value="P:sporulation resulting in formation of a cellular spore"/>
    <property type="evidence" value="ECO:0007669"/>
    <property type="project" value="UniProtKB-KW"/>
</dbReference>
<dbReference type="GO" id="GO:0043565">
    <property type="term" value="F:sequence-specific DNA binding"/>
    <property type="evidence" value="ECO:0007669"/>
    <property type="project" value="TreeGrafter"/>
</dbReference>
<protein>
    <recommendedName>
        <fullName evidence="2">Cell pattern formation-associated protein stuA</fullName>
    </recommendedName>
    <alternativeName>
        <fullName evidence="8">Stunted protein A</fullName>
    </alternativeName>
</protein>
<feature type="domain" description="HTH APSES-type" evidence="10">
    <location>
        <begin position="129"/>
        <end position="201"/>
    </location>
</feature>
<keyword evidence="3" id="KW-0749">Sporulation</keyword>
<evidence type="ECO:0000256" key="8">
    <source>
        <dbReference type="ARBA" id="ARBA00031907"/>
    </source>
</evidence>
<dbReference type="GO" id="GO:0045944">
    <property type="term" value="P:positive regulation of transcription by RNA polymerase II"/>
    <property type="evidence" value="ECO:0007669"/>
    <property type="project" value="TreeGrafter"/>
</dbReference>
<dbReference type="OrthoDB" id="5407653at2759"/>
<name>A0A0U5FU27_ASPCI</name>